<dbReference type="EMBL" id="CP097649">
    <property type="protein sequence ID" value="URI15000.1"/>
    <property type="molecule type" value="Genomic_DNA"/>
</dbReference>
<reference evidence="1" key="1">
    <citation type="submission" date="2022-05" db="EMBL/GenBank/DDBJ databases">
        <title>Brevundimonas albigilva TT17 genome sequence.</title>
        <authorList>
            <person name="Lee K."/>
            <person name="Son H."/>
        </authorList>
    </citation>
    <scope>NUCLEOTIDE SEQUENCE</scope>
    <source>
        <strain evidence="1">TT17</strain>
    </source>
</reference>
<keyword evidence="2" id="KW-1185">Reference proteome</keyword>
<protein>
    <submittedName>
        <fullName evidence="1">Uncharacterized protein</fullName>
    </submittedName>
</protein>
<dbReference type="RefSeq" id="WP_250201787.1">
    <property type="nucleotide sequence ID" value="NZ_CP097649.1"/>
</dbReference>
<dbReference type="Proteomes" id="UP001055429">
    <property type="component" value="Chromosome"/>
</dbReference>
<organism evidence="1 2">
    <name type="scientific">Brevundimonas albigilva</name>
    <dbReference type="NCBI Taxonomy" id="1312364"/>
    <lineage>
        <taxon>Bacteria</taxon>
        <taxon>Pseudomonadati</taxon>
        <taxon>Pseudomonadota</taxon>
        <taxon>Alphaproteobacteria</taxon>
        <taxon>Caulobacterales</taxon>
        <taxon>Caulobacteraceae</taxon>
        <taxon>Brevundimonas</taxon>
    </lineage>
</organism>
<evidence type="ECO:0000313" key="2">
    <source>
        <dbReference type="Proteomes" id="UP001055429"/>
    </source>
</evidence>
<evidence type="ECO:0000313" key="1">
    <source>
        <dbReference type="EMBL" id="URI15000.1"/>
    </source>
</evidence>
<proteinExistence type="predicted"/>
<name>A0ABY4SLR2_9CAUL</name>
<accession>A0ABY4SLR2</accession>
<sequence length="64" mass="7010">MTEADGFDVVDRLERLILDHEPRSAAEAAAMLEMVGENLEAGGRSDGRDVRALKRVIAFLRPDG</sequence>
<gene>
    <name evidence="1" type="ORF">M8231_14530</name>
</gene>